<dbReference type="SUPFAM" id="SSF50475">
    <property type="entry name" value="FMN-binding split barrel"/>
    <property type="match status" value="1"/>
</dbReference>
<dbReference type="PANTHER" id="PTHR30466">
    <property type="entry name" value="FLAVIN REDUCTASE"/>
    <property type="match status" value="1"/>
</dbReference>
<dbReference type="InterPro" id="IPR012349">
    <property type="entry name" value="Split_barrel_FMN-bd"/>
</dbReference>
<reference evidence="3 4" key="1">
    <citation type="journal article" date="2019" name="Nat. Microbiol.">
        <title>Mediterranean grassland soil C-N compound turnover is dependent on rainfall and depth, and is mediated by genomically divergent microorganisms.</title>
        <authorList>
            <person name="Diamond S."/>
            <person name="Andeer P.F."/>
            <person name="Li Z."/>
            <person name="Crits-Christoph A."/>
            <person name="Burstein D."/>
            <person name="Anantharaman K."/>
            <person name="Lane K.R."/>
            <person name="Thomas B.C."/>
            <person name="Pan C."/>
            <person name="Northen T.R."/>
            <person name="Banfield J.F."/>
        </authorList>
    </citation>
    <scope>NUCLEOTIDE SEQUENCE [LARGE SCALE GENOMIC DNA]</scope>
    <source>
        <strain evidence="3">NP_6</strain>
    </source>
</reference>
<dbReference type="Gene3D" id="2.30.110.10">
    <property type="entry name" value="Electron Transport, Fmn-binding Protein, Chain A"/>
    <property type="match status" value="1"/>
</dbReference>
<dbReference type="AlphaFoldDB" id="A0A537J2P5"/>
<dbReference type="Proteomes" id="UP000318093">
    <property type="component" value="Unassembled WGS sequence"/>
</dbReference>
<name>A0A537J2P5_9BACT</name>
<feature type="domain" description="Flavin reductase like" evidence="2">
    <location>
        <begin position="1"/>
        <end position="145"/>
    </location>
</feature>
<protein>
    <submittedName>
        <fullName evidence="3">Flavin reductase</fullName>
    </submittedName>
</protein>
<dbReference type="GO" id="GO:0010181">
    <property type="term" value="F:FMN binding"/>
    <property type="evidence" value="ECO:0007669"/>
    <property type="project" value="InterPro"/>
</dbReference>
<dbReference type="InterPro" id="IPR002563">
    <property type="entry name" value="Flavin_Rdtase-like_dom"/>
</dbReference>
<gene>
    <name evidence="3" type="ORF">E6H03_13190</name>
</gene>
<comment type="caution">
    <text evidence="3">The sequence shown here is derived from an EMBL/GenBank/DDBJ whole genome shotgun (WGS) entry which is preliminary data.</text>
</comment>
<evidence type="ECO:0000259" key="2">
    <source>
        <dbReference type="SMART" id="SM00903"/>
    </source>
</evidence>
<dbReference type="Pfam" id="PF01613">
    <property type="entry name" value="Flavin_Reduct"/>
    <property type="match status" value="1"/>
</dbReference>
<evidence type="ECO:0000313" key="3">
    <source>
        <dbReference type="EMBL" id="TMI77831.1"/>
    </source>
</evidence>
<dbReference type="InterPro" id="IPR050268">
    <property type="entry name" value="NADH-dep_flavin_reductase"/>
</dbReference>
<keyword evidence="1" id="KW-0560">Oxidoreductase</keyword>
<proteinExistence type="predicted"/>
<dbReference type="GO" id="GO:0006208">
    <property type="term" value="P:pyrimidine nucleobase catabolic process"/>
    <property type="evidence" value="ECO:0007669"/>
    <property type="project" value="TreeGrafter"/>
</dbReference>
<dbReference type="GO" id="GO:0042602">
    <property type="term" value="F:riboflavin reductase (NADPH) activity"/>
    <property type="evidence" value="ECO:0007669"/>
    <property type="project" value="TreeGrafter"/>
</dbReference>
<organism evidence="3 4">
    <name type="scientific">Candidatus Segetimicrobium genomatis</name>
    <dbReference type="NCBI Taxonomy" id="2569760"/>
    <lineage>
        <taxon>Bacteria</taxon>
        <taxon>Bacillati</taxon>
        <taxon>Candidatus Sysuimicrobiota</taxon>
        <taxon>Candidatus Sysuimicrobiia</taxon>
        <taxon>Candidatus Sysuimicrobiales</taxon>
        <taxon>Candidatus Segetimicrobiaceae</taxon>
        <taxon>Candidatus Segetimicrobium</taxon>
    </lineage>
</organism>
<sequence length="171" mass="18709">MGLFATGVTVVTAQAGPEMQGMTANAVMSVSLDPLLVCVSVNRRARMDAFLARAGEFALNILSEDQQALSQFFAGAWAHPSPPEYRLEPWVGGPRLVGCLAAVGCQVDRVLDGGDHHLFLGRVLAVHRSDGPLNPLLFFGGRYHRLREPVREPQDPLEAWNPADVRIFYET</sequence>
<dbReference type="EMBL" id="VBAN01000475">
    <property type="protein sequence ID" value="TMI77831.1"/>
    <property type="molecule type" value="Genomic_DNA"/>
</dbReference>
<evidence type="ECO:0000313" key="4">
    <source>
        <dbReference type="Proteomes" id="UP000318093"/>
    </source>
</evidence>
<dbReference type="PANTHER" id="PTHR30466:SF1">
    <property type="entry name" value="FMN REDUCTASE (NADH) RUTF"/>
    <property type="match status" value="1"/>
</dbReference>
<accession>A0A537J2P5</accession>
<evidence type="ECO:0000256" key="1">
    <source>
        <dbReference type="ARBA" id="ARBA00023002"/>
    </source>
</evidence>
<dbReference type="SMART" id="SM00903">
    <property type="entry name" value="Flavin_Reduct"/>
    <property type="match status" value="1"/>
</dbReference>